<dbReference type="NCBIfam" id="TIGR00745">
    <property type="entry name" value="apbA_panE"/>
    <property type="match status" value="1"/>
</dbReference>
<dbReference type="Gene3D" id="3.40.50.720">
    <property type="entry name" value="NAD(P)-binding Rossmann-like Domain"/>
    <property type="match status" value="1"/>
</dbReference>
<dbReference type="InterPro" id="IPR013328">
    <property type="entry name" value="6PGD_dom2"/>
</dbReference>
<evidence type="ECO:0000259" key="11">
    <source>
        <dbReference type="Pfam" id="PF02558"/>
    </source>
</evidence>
<dbReference type="PANTHER" id="PTHR43765">
    <property type="entry name" value="2-DEHYDROPANTOATE 2-REDUCTASE-RELATED"/>
    <property type="match status" value="1"/>
</dbReference>
<comment type="function">
    <text evidence="10">Catalyzes the NADPH-dependent reduction of ketopantoate into pantoic acid.</text>
</comment>
<dbReference type="GO" id="GO:0050661">
    <property type="term" value="F:NADP binding"/>
    <property type="evidence" value="ECO:0007669"/>
    <property type="project" value="TreeGrafter"/>
</dbReference>
<dbReference type="Proteomes" id="UP000027219">
    <property type="component" value="Unassembled WGS sequence"/>
</dbReference>
<accession>A0A066ULW9</accession>
<dbReference type="EC" id="1.1.1.169" evidence="3 10"/>
<evidence type="ECO:0000256" key="7">
    <source>
        <dbReference type="ARBA" id="ARBA00023002"/>
    </source>
</evidence>
<protein>
    <recommendedName>
        <fullName evidence="4 10">2-dehydropantoate 2-reductase</fullName>
        <ecNumber evidence="3 10">1.1.1.169</ecNumber>
    </recommendedName>
    <alternativeName>
        <fullName evidence="8 10">Ketopantoate reductase</fullName>
    </alternativeName>
</protein>
<proteinExistence type="inferred from homology"/>
<comment type="pathway">
    <text evidence="1 10">Cofactor biosynthesis; (R)-pantothenate biosynthesis; (R)-pantoate from 3-methyl-2-oxobutanoate: step 2/2.</text>
</comment>
<feature type="domain" description="Ketopantoate reductase C-terminal" evidence="12">
    <location>
        <begin position="167"/>
        <end position="289"/>
    </location>
</feature>
<dbReference type="RefSeq" id="WP_032551413.1">
    <property type="nucleotide sequence ID" value="NZ_JFFR01000020.1"/>
</dbReference>
<dbReference type="InterPro" id="IPR050838">
    <property type="entry name" value="Ketopantoate_reductase"/>
</dbReference>
<feature type="domain" description="Ketopantoate reductase N-terminal" evidence="11">
    <location>
        <begin position="3"/>
        <end position="141"/>
    </location>
</feature>
<dbReference type="InterPro" id="IPR036291">
    <property type="entry name" value="NAD(P)-bd_dom_sf"/>
</dbReference>
<name>A0A066ULW9_9VIBR</name>
<dbReference type="GO" id="GO:0008677">
    <property type="term" value="F:2-dehydropantoate 2-reductase activity"/>
    <property type="evidence" value="ECO:0007669"/>
    <property type="project" value="UniProtKB-EC"/>
</dbReference>
<keyword evidence="5 10" id="KW-0566">Pantothenate biosynthesis</keyword>
<keyword evidence="14" id="KW-1185">Reference proteome</keyword>
<dbReference type="SUPFAM" id="SSF48179">
    <property type="entry name" value="6-phosphogluconate dehydrogenase C-terminal domain-like"/>
    <property type="match status" value="1"/>
</dbReference>
<keyword evidence="6 10" id="KW-0521">NADP</keyword>
<dbReference type="Pfam" id="PF08546">
    <property type="entry name" value="ApbA_C"/>
    <property type="match status" value="1"/>
</dbReference>
<dbReference type="EMBL" id="JFFR01000020">
    <property type="protein sequence ID" value="KDN28446.1"/>
    <property type="molecule type" value="Genomic_DNA"/>
</dbReference>
<evidence type="ECO:0000256" key="10">
    <source>
        <dbReference type="RuleBase" id="RU362068"/>
    </source>
</evidence>
<dbReference type="InterPro" id="IPR003710">
    <property type="entry name" value="ApbA"/>
</dbReference>
<evidence type="ECO:0000256" key="1">
    <source>
        <dbReference type="ARBA" id="ARBA00004994"/>
    </source>
</evidence>
<comment type="caution">
    <text evidence="13">The sequence shown here is derived from an EMBL/GenBank/DDBJ whole genome shotgun (WGS) entry which is preliminary data.</text>
</comment>
<dbReference type="InterPro" id="IPR013752">
    <property type="entry name" value="KPA_reductase"/>
</dbReference>
<evidence type="ECO:0000313" key="14">
    <source>
        <dbReference type="Proteomes" id="UP000027219"/>
    </source>
</evidence>
<dbReference type="Gene3D" id="1.10.1040.10">
    <property type="entry name" value="N-(1-d-carboxylethyl)-l-norvaline Dehydrogenase, domain 2"/>
    <property type="match status" value="1"/>
</dbReference>
<gene>
    <name evidence="13" type="ORF">VFDL14_23970</name>
</gene>
<dbReference type="InterPro" id="IPR008927">
    <property type="entry name" value="6-PGluconate_DH-like_C_sf"/>
</dbReference>
<dbReference type="STRING" id="212667.VFDL14_23970"/>
<dbReference type="UniPathway" id="UPA00028">
    <property type="reaction ID" value="UER00004"/>
</dbReference>
<comment type="similarity">
    <text evidence="2 10">Belongs to the ketopantoate reductase family.</text>
</comment>
<comment type="catalytic activity">
    <reaction evidence="9 10">
        <text>(R)-pantoate + NADP(+) = 2-dehydropantoate + NADPH + H(+)</text>
        <dbReference type="Rhea" id="RHEA:16233"/>
        <dbReference type="ChEBI" id="CHEBI:11561"/>
        <dbReference type="ChEBI" id="CHEBI:15378"/>
        <dbReference type="ChEBI" id="CHEBI:15980"/>
        <dbReference type="ChEBI" id="CHEBI:57783"/>
        <dbReference type="ChEBI" id="CHEBI:58349"/>
        <dbReference type="EC" id="1.1.1.169"/>
    </reaction>
</comment>
<evidence type="ECO:0000256" key="6">
    <source>
        <dbReference type="ARBA" id="ARBA00022857"/>
    </source>
</evidence>
<dbReference type="GO" id="GO:0005737">
    <property type="term" value="C:cytoplasm"/>
    <property type="evidence" value="ECO:0007669"/>
    <property type="project" value="TreeGrafter"/>
</dbReference>
<evidence type="ECO:0000313" key="13">
    <source>
        <dbReference type="EMBL" id="KDN28446.1"/>
    </source>
</evidence>
<dbReference type="AlphaFoldDB" id="A0A066ULW9"/>
<dbReference type="InterPro" id="IPR013332">
    <property type="entry name" value="KPR_N"/>
</dbReference>
<evidence type="ECO:0000256" key="8">
    <source>
        <dbReference type="ARBA" id="ARBA00032024"/>
    </source>
</evidence>
<dbReference type="GO" id="GO:0015940">
    <property type="term" value="P:pantothenate biosynthetic process"/>
    <property type="evidence" value="ECO:0007669"/>
    <property type="project" value="UniProtKB-UniPathway"/>
</dbReference>
<evidence type="ECO:0000256" key="5">
    <source>
        <dbReference type="ARBA" id="ARBA00022655"/>
    </source>
</evidence>
<evidence type="ECO:0000256" key="2">
    <source>
        <dbReference type="ARBA" id="ARBA00007870"/>
    </source>
</evidence>
<evidence type="ECO:0000259" key="12">
    <source>
        <dbReference type="Pfam" id="PF08546"/>
    </source>
</evidence>
<reference evidence="13 14" key="1">
    <citation type="submission" date="2014-02" db="EMBL/GenBank/DDBJ databases">
        <title>Vibrio fortis Dalian14 Genome Sequencing.</title>
        <authorList>
            <person name="Wang Y."/>
            <person name="Song L."/>
            <person name="Liu G."/>
            <person name="Ding J."/>
        </authorList>
    </citation>
    <scope>NUCLEOTIDE SEQUENCE [LARGE SCALE GENOMIC DNA]</scope>
    <source>
        <strain evidence="13 14">Dalian14</strain>
    </source>
</reference>
<sequence>MNITVVGPGAVGSLWAIKLHQAGHNVSVWSRSTQTDYLISLDDQAEVRFDNNNQTKLADSDLILITVKAWQVESAILPLIPHIDKDTILLFMHNGMGAVDNIASHIEPFPVVLATTTQAAYKSSPTQVHHTGLGNTQLGGYNSNGNQCAFLVDVLNHALPDVVWNSNIHQALWDKLAVNCAINPLTGIEQVKNGQLAEEKYQAVVNDIVAEVVEVMTAENLPTSIESLSSIVQQVIQATAANNSSMKQDMFYQRKTEIDFITGHLLNTARKHGIATPANQALFDRVKQQEVLWHK</sequence>
<dbReference type="Pfam" id="PF02558">
    <property type="entry name" value="ApbA"/>
    <property type="match status" value="1"/>
</dbReference>
<evidence type="ECO:0000256" key="9">
    <source>
        <dbReference type="ARBA" id="ARBA00048793"/>
    </source>
</evidence>
<evidence type="ECO:0000256" key="4">
    <source>
        <dbReference type="ARBA" id="ARBA00019465"/>
    </source>
</evidence>
<evidence type="ECO:0000256" key="3">
    <source>
        <dbReference type="ARBA" id="ARBA00013014"/>
    </source>
</evidence>
<dbReference type="OrthoDB" id="6530772at2"/>
<organism evidence="13 14">
    <name type="scientific">Vibrio fortis</name>
    <dbReference type="NCBI Taxonomy" id="212667"/>
    <lineage>
        <taxon>Bacteria</taxon>
        <taxon>Pseudomonadati</taxon>
        <taxon>Pseudomonadota</taxon>
        <taxon>Gammaproteobacteria</taxon>
        <taxon>Vibrionales</taxon>
        <taxon>Vibrionaceae</taxon>
        <taxon>Vibrio</taxon>
    </lineage>
</organism>
<dbReference type="SUPFAM" id="SSF51735">
    <property type="entry name" value="NAD(P)-binding Rossmann-fold domains"/>
    <property type="match status" value="1"/>
</dbReference>
<keyword evidence="7 10" id="KW-0560">Oxidoreductase</keyword>
<dbReference type="NCBIfam" id="NF005087">
    <property type="entry name" value="PRK06522.1-1"/>
    <property type="match status" value="1"/>
</dbReference>
<dbReference type="PANTHER" id="PTHR43765:SF2">
    <property type="entry name" value="2-DEHYDROPANTOATE 2-REDUCTASE"/>
    <property type="match status" value="1"/>
</dbReference>